<feature type="chain" id="PRO_5022196510" description="Agarase" evidence="1">
    <location>
        <begin position="29"/>
        <end position="387"/>
    </location>
</feature>
<organism evidence="2 3">
    <name type="scientific">Rosistilla ulvae</name>
    <dbReference type="NCBI Taxonomy" id="1930277"/>
    <lineage>
        <taxon>Bacteria</taxon>
        <taxon>Pseudomonadati</taxon>
        <taxon>Planctomycetota</taxon>
        <taxon>Planctomycetia</taxon>
        <taxon>Pirellulales</taxon>
        <taxon>Pirellulaceae</taxon>
        <taxon>Rosistilla</taxon>
    </lineage>
</organism>
<dbReference type="Proteomes" id="UP000319557">
    <property type="component" value="Chromosome"/>
</dbReference>
<dbReference type="SUPFAM" id="SSF51445">
    <property type="entry name" value="(Trans)glycosidases"/>
    <property type="match status" value="1"/>
</dbReference>
<dbReference type="PROSITE" id="PS51318">
    <property type="entry name" value="TAT"/>
    <property type="match status" value="1"/>
</dbReference>
<keyword evidence="3" id="KW-1185">Reference proteome</keyword>
<dbReference type="RefSeq" id="WP_145347182.1">
    <property type="nucleotide sequence ID" value="NZ_CP036261.1"/>
</dbReference>
<dbReference type="OrthoDB" id="9760450at2"/>
<reference evidence="2 3" key="1">
    <citation type="submission" date="2019-02" db="EMBL/GenBank/DDBJ databases">
        <title>Deep-cultivation of Planctomycetes and their phenomic and genomic characterization uncovers novel biology.</title>
        <authorList>
            <person name="Wiegand S."/>
            <person name="Jogler M."/>
            <person name="Boedeker C."/>
            <person name="Pinto D."/>
            <person name="Vollmers J."/>
            <person name="Rivas-Marin E."/>
            <person name="Kohn T."/>
            <person name="Peeters S.H."/>
            <person name="Heuer A."/>
            <person name="Rast P."/>
            <person name="Oberbeckmann S."/>
            <person name="Bunk B."/>
            <person name="Jeske O."/>
            <person name="Meyerdierks A."/>
            <person name="Storesund J.E."/>
            <person name="Kallscheuer N."/>
            <person name="Luecker S."/>
            <person name="Lage O.M."/>
            <person name="Pohl T."/>
            <person name="Merkel B.J."/>
            <person name="Hornburger P."/>
            <person name="Mueller R.-W."/>
            <person name="Bruemmer F."/>
            <person name="Labrenz M."/>
            <person name="Spormann A.M."/>
            <person name="Op den Camp H."/>
            <person name="Overmann J."/>
            <person name="Amann R."/>
            <person name="Jetten M.S.M."/>
            <person name="Mascher T."/>
            <person name="Medema M.H."/>
            <person name="Devos D.P."/>
            <person name="Kaster A.-K."/>
            <person name="Ovreas L."/>
            <person name="Rohde M."/>
            <person name="Galperin M.Y."/>
            <person name="Jogler C."/>
        </authorList>
    </citation>
    <scope>NUCLEOTIDE SEQUENCE [LARGE SCALE GENOMIC DNA]</scope>
    <source>
        <strain evidence="2 3">EC9</strain>
    </source>
</reference>
<proteinExistence type="predicted"/>
<keyword evidence="1" id="KW-0732">Signal</keyword>
<gene>
    <name evidence="2" type="ORF">EC9_36550</name>
</gene>
<name>A0A517M3L3_9BACT</name>
<sequence precursor="true">MSVLNRRDFVRRPLAVALALGLPIAGIAAEAEVKTTQPDPRGFFTVDRRDQRWWFVQPDGRSQFSLGLNHIDPLGLDRGGAPRILQKRYAGDVQRWLAQSVRKNLLDWGFNTVGYSAEPVAIENGRRRYGRSLSIGEQRALGMPYADLVPFDEPDPATGHSPPSDYRSEAFARWCDRIARKHCAPRRDDPLLIGYWSAERPDWNRRRFPAANELAAQATAYYQTVRSAIRRYDPHHLILGDRYDASRSLSATVVRAALPHVDVLSVNCSGDASNVHRQLARMAELFDRPILVADHAVDRTPHDGQWPPQADRFHDGGGYAQTVRMLTAIPQVIGYHLCGGYLPGKLLRRGLLDAQERPDALAIAGIRQANETVAQWVASVTVAAPNR</sequence>
<evidence type="ECO:0000256" key="1">
    <source>
        <dbReference type="SAM" id="SignalP"/>
    </source>
</evidence>
<accession>A0A517M3L3</accession>
<evidence type="ECO:0008006" key="4">
    <source>
        <dbReference type="Google" id="ProtNLM"/>
    </source>
</evidence>
<evidence type="ECO:0000313" key="2">
    <source>
        <dbReference type="EMBL" id="QDS89455.1"/>
    </source>
</evidence>
<dbReference type="InterPro" id="IPR006311">
    <property type="entry name" value="TAT_signal"/>
</dbReference>
<protein>
    <recommendedName>
        <fullName evidence="4">Agarase</fullName>
    </recommendedName>
</protein>
<feature type="signal peptide" evidence="1">
    <location>
        <begin position="1"/>
        <end position="28"/>
    </location>
</feature>
<dbReference type="EMBL" id="CP036261">
    <property type="protein sequence ID" value="QDS89455.1"/>
    <property type="molecule type" value="Genomic_DNA"/>
</dbReference>
<dbReference type="Gene3D" id="3.20.20.80">
    <property type="entry name" value="Glycosidases"/>
    <property type="match status" value="2"/>
</dbReference>
<dbReference type="InterPro" id="IPR017853">
    <property type="entry name" value="GH"/>
</dbReference>
<evidence type="ECO:0000313" key="3">
    <source>
        <dbReference type="Proteomes" id="UP000319557"/>
    </source>
</evidence>
<dbReference type="KEGG" id="ruv:EC9_36550"/>
<dbReference type="AlphaFoldDB" id="A0A517M3L3"/>